<feature type="compositionally biased region" description="Basic and acidic residues" evidence="1">
    <location>
        <begin position="412"/>
        <end position="427"/>
    </location>
</feature>
<dbReference type="EMBL" id="JBBXMP010000570">
    <property type="protein sequence ID" value="KAL0057359.1"/>
    <property type="molecule type" value="Genomic_DNA"/>
</dbReference>
<accession>A0ABR2Z8Y3</accession>
<proteinExistence type="predicted"/>
<feature type="compositionally biased region" description="Basic and acidic residues" evidence="1">
    <location>
        <begin position="283"/>
        <end position="294"/>
    </location>
</feature>
<feature type="region of interest" description="Disordered" evidence="1">
    <location>
        <begin position="262"/>
        <end position="294"/>
    </location>
</feature>
<evidence type="ECO:0000313" key="3">
    <source>
        <dbReference type="Proteomes" id="UP001437256"/>
    </source>
</evidence>
<sequence>MAEPVTMAATRPYQLTEIQGLKNSELAELVISEIDKWPHKPRTPNGVLRAKKDDLIAALLSGSNGFTMTKPPPIALPESHETSFHAGGGATPNAAFAPFTAQLPLALSNPLPLPNSRLSDSLPPHEAPVNPHLISLPPVPERRNLQVFVMDQHRLEDTLYQPQTAEISVEVHTDSQTPDTLRFHARDLVQALQATNARLDGDDPVSIGHQLSAEMRGFFVTFAKEVVPDNCMSYRFTPETLRFPRDGNLLVSVNVPQRTVLKTDTQSMPASVTHESSPSPAESSKEATQKGMKRDPAVVQYLKEMLLERENLGERVRKNKGIILHNPDIVDEWRRVMDFYVEFVGKCSPRPSVSLHSTCENNKTNLEQGKKITKADLVAALECSQSWLDAAKEGYEKVKLYGEGGSQPSSEVIRRLEDRPVTGPEGKGKLLEFLRGYQPAP</sequence>
<feature type="region of interest" description="Disordered" evidence="1">
    <location>
        <begin position="403"/>
        <end position="427"/>
    </location>
</feature>
<organism evidence="2 3">
    <name type="scientific">Marasmius tenuissimus</name>
    <dbReference type="NCBI Taxonomy" id="585030"/>
    <lineage>
        <taxon>Eukaryota</taxon>
        <taxon>Fungi</taxon>
        <taxon>Dikarya</taxon>
        <taxon>Basidiomycota</taxon>
        <taxon>Agaricomycotina</taxon>
        <taxon>Agaricomycetes</taxon>
        <taxon>Agaricomycetidae</taxon>
        <taxon>Agaricales</taxon>
        <taxon>Marasmiineae</taxon>
        <taxon>Marasmiaceae</taxon>
        <taxon>Marasmius</taxon>
    </lineage>
</organism>
<comment type="caution">
    <text evidence="2">The sequence shown here is derived from an EMBL/GenBank/DDBJ whole genome shotgun (WGS) entry which is preliminary data.</text>
</comment>
<protein>
    <submittedName>
        <fullName evidence="2">Uncharacterized protein</fullName>
    </submittedName>
</protein>
<keyword evidence="3" id="KW-1185">Reference proteome</keyword>
<evidence type="ECO:0000256" key="1">
    <source>
        <dbReference type="SAM" id="MobiDB-lite"/>
    </source>
</evidence>
<dbReference type="Proteomes" id="UP001437256">
    <property type="component" value="Unassembled WGS sequence"/>
</dbReference>
<evidence type="ECO:0000313" key="2">
    <source>
        <dbReference type="EMBL" id="KAL0057359.1"/>
    </source>
</evidence>
<reference evidence="2 3" key="1">
    <citation type="submission" date="2024-05" db="EMBL/GenBank/DDBJ databases">
        <title>A draft genome resource for the thread blight pathogen Marasmius tenuissimus strain MS-2.</title>
        <authorList>
            <person name="Yulfo-Soto G.E."/>
            <person name="Baruah I.K."/>
            <person name="Amoako-Attah I."/>
            <person name="Bukari Y."/>
            <person name="Meinhardt L.W."/>
            <person name="Bailey B.A."/>
            <person name="Cohen S.P."/>
        </authorList>
    </citation>
    <scope>NUCLEOTIDE SEQUENCE [LARGE SCALE GENOMIC DNA]</scope>
    <source>
        <strain evidence="2 3">MS-2</strain>
    </source>
</reference>
<gene>
    <name evidence="2" type="ORF">AAF712_016002</name>
</gene>
<name>A0ABR2Z8Y3_9AGAR</name>
<feature type="compositionally biased region" description="Polar residues" evidence="1">
    <location>
        <begin position="262"/>
        <end position="274"/>
    </location>
</feature>